<feature type="domain" description="DUF6815" evidence="2">
    <location>
        <begin position="446"/>
        <end position="511"/>
    </location>
</feature>
<reference evidence="3" key="1">
    <citation type="submission" date="2021-01" db="EMBL/GenBank/DDBJ databases">
        <authorList>
            <person name="Corre E."/>
            <person name="Pelletier E."/>
            <person name="Niang G."/>
            <person name="Scheremetjew M."/>
            <person name="Finn R."/>
            <person name="Kale V."/>
            <person name="Holt S."/>
            <person name="Cochrane G."/>
            <person name="Meng A."/>
            <person name="Brown T."/>
            <person name="Cohen L."/>
        </authorList>
    </citation>
    <scope>NUCLEOTIDE SEQUENCE</scope>
    <source>
        <strain evidence="3">RCC3387</strain>
    </source>
</reference>
<evidence type="ECO:0000256" key="1">
    <source>
        <dbReference type="SAM" id="MobiDB-lite"/>
    </source>
</evidence>
<proteinExistence type="predicted"/>
<dbReference type="InterPro" id="IPR049212">
    <property type="entry name" value="DUF6815"/>
</dbReference>
<evidence type="ECO:0000259" key="2">
    <source>
        <dbReference type="Pfam" id="PF20668"/>
    </source>
</evidence>
<name>A0A7S2QK80_9DINO</name>
<feature type="region of interest" description="Disordered" evidence="1">
    <location>
        <begin position="553"/>
        <end position="596"/>
    </location>
</feature>
<sequence length="596" mass="64587">MINASSGECWAAVPVAEQKWVVGEFNCSCVGISKCLPAFCKADTPDACYTDIPADDLAEADRYGSIMGKKALGILEPVDVSCLTKVATDDLGLLPNPKSYTYKGALAQIYVRCQPYGGSDKSSNGHRYDSIPFANGMISSGMSCQLIHYVHEEHDAFFKVCEKFSFIIVRCNPGQIKQDGGDQQKFDDAMRALQAKGKPVWPSPDVMEFMGAKDALTKIKDLNIGMPDTGTYYSDEEFIAGFKKTMKFQPRVIKQNRGSSGEGIWIINLKKGDYCKEFGDASVEDSDELILMEANDNHVEEHTVAEFVAWCIHGRDEGKGAGEWTSKGTGKYLEGGKAAGGQLTDQRFACRILEGELRFNMVNTVCLGVIHKVPAPGGMSAVGGTGSEYFYYDNGIISDEKLGVGEFTAYVQKEKSADGNYHRCATDEGEKKVEEGTHEKKTISIDLAALCKKFTEEDCPVLMKTLDLPNEPIPLWWTADMINASSGECWAAVPVAEQKWVVGEFNCSCVGVSKCLAACQPDKSWKDIPAEEAGDAMKYGDIVGREAAAMLGVGAEKKDEAPKVDAPPEEAPPAEEAPKAEDPKTEAAPEEAAAAA</sequence>
<dbReference type="SUPFAM" id="SSF56059">
    <property type="entry name" value="Glutathione synthetase ATP-binding domain-like"/>
    <property type="match status" value="1"/>
</dbReference>
<evidence type="ECO:0000313" key="3">
    <source>
        <dbReference type="EMBL" id="CAD9644629.1"/>
    </source>
</evidence>
<dbReference type="AlphaFoldDB" id="A0A7S2QK80"/>
<dbReference type="Pfam" id="PF20668">
    <property type="entry name" value="DUF6815"/>
    <property type="match status" value="1"/>
</dbReference>
<feature type="compositionally biased region" description="Basic and acidic residues" evidence="1">
    <location>
        <begin position="576"/>
        <end position="587"/>
    </location>
</feature>
<gene>
    <name evidence="3" type="ORF">BRAN1462_LOCUS62451</name>
</gene>
<organism evidence="3">
    <name type="scientific">Zooxanthella nutricula</name>
    <dbReference type="NCBI Taxonomy" id="1333877"/>
    <lineage>
        <taxon>Eukaryota</taxon>
        <taxon>Sar</taxon>
        <taxon>Alveolata</taxon>
        <taxon>Dinophyceae</taxon>
        <taxon>Peridiniales</taxon>
        <taxon>Peridiniales incertae sedis</taxon>
        <taxon>Zooxanthella</taxon>
    </lineage>
</organism>
<dbReference type="EMBL" id="HBGW01098486">
    <property type="protein sequence ID" value="CAD9644629.1"/>
    <property type="molecule type" value="Transcribed_RNA"/>
</dbReference>
<protein>
    <recommendedName>
        <fullName evidence="2">DUF6815 domain-containing protein</fullName>
    </recommendedName>
</protein>
<accession>A0A7S2QK80</accession>